<evidence type="ECO:0000313" key="2">
    <source>
        <dbReference type="EMBL" id="WAQ90923.1"/>
    </source>
</evidence>
<dbReference type="EMBL" id="CP110433">
    <property type="protein sequence ID" value="WAQ90923.1"/>
    <property type="molecule type" value="Genomic_DNA"/>
</dbReference>
<accession>A0ABY7D024</accession>
<keyword evidence="3" id="KW-1185">Reference proteome</keyword>
<name>A0ABY7D024_9BASI</name>
<proteinExistence type="predicted"/>
<protein>
    <submittedName>
        <fullName evidence="2">Uncharacterized protein</fullName>
    </submittedName>
</protein>
<evidence type="ECO:0000313" key="3">
    <source>
        <dbReference type="Proteomes" id="UP001164743"/>
    </source>
</evidence>
<evidence type="ECO:0000256" key="1">
    <source>
        <dbReference type="SAM" id="MobiDB-lite"/>
    </source>
</evidence>
<gene>
    <name evidence="2" type="ORF">PtA15_13A323</name>
</gene>
<organism evidence="2 3">
    <name type="scientific">Puccinia triticina</name>
    <dbReference type="NCBI Taxonomy" id="208348"/>
    <lineage>
        <taxon>Eukaryota</taxon>
        <taxon>Fungi</taxon>
        <taxon>Dikarya</taxon>
        <taxon>Basidiomycota</taxon>
        <taxon>Pucciniomycotina</taxon>
        <taxon>Pucciniomycetes</taxon>
        <taxon>Pucciniales</taxon>
        <taxon>Pucciniaceae</taxon>
        <taxon>Puccinia</taxon>
    </lineage>
</organism>
<dbReference type="GeneID" id="77803404"/>
<dbReference type="Proteomes" id="UP001164743">
    <property type="component" value="Chromosome 13A"/>
</dbReference>
<sequence length="119" mass="13271">MIVSKMDVKFRPTNASLRNRLYMHERRAKLALARPDLLARVDPGHLEPLLLERTAEVLDGLLFHARLMTPLPETLKLRLAGKVAERGHPAPGPRPDAHGPVPPTARHGQAAPRHRQQQG</sequence>
<dbReference type="RefSeq" id="XP_053026478.1">
    <property type="nucleotide sequence ID" value="XM_053162510.1"/>
</dbReference>
<feature type="region of interest" description="Disordered" evidence="1">
    <location>
        <begin position="80"/>
        <end position="119"/>
    </location>
</feature>
<reference evidence="2" key="1">
    <citation type="submission" date="2022-10" db="EMBL/GenBank/DDBJ databases">
        <title>Puccinia triticina Genome sequencing and assembly.</title>
        <authorList>
            <person name="Li C."/>
        </authorList>
    </citation>
    <scope>NUCLEOTIDE SEQUENCE</scope>
    <source>
        <strain evidence="2">Pt15</strain>
    </source>
</reference>